<feature type="region of interest" description="Disordered" evidence="1">
    <location>
        <begin position="347"/>
        <end position="369"/>
    </location>
</feature>
<keyword evidence="2" id="KW-0812">Transmembrane</keyword>
<evidence type="ECO:0000256" key="1">
    <source>
        <dbReference type="SAM" id="MobiDB-lite"/>
    </source>
</evidence>
<evidence type="ECO:0000313" key="4">
    <source>
        <dbReference type="Proteomes" id="UP001628091"/>
    </source>
</evidence>
<keyword evidence="2" id="KW-0472">Membrane</keyword>
<dbReference type="RefSeq" id="WP_407865687.1">
    <property type="nucleotide sequence ID" value="NZ_BAAFZP010000001.1"/>
</dbReference>
<evidence type="ECO:0000313" key="3">
    <source>
        <dbReference type="EMBL" id="GAB1583204.1"/>
    </source>
</evidence>
<dbReference type="Proteomes" id="UP001628091">
    <property type="component" value="Unassembled WGS sequence"/>
</dbReference>
<feature type="transmembrane region" description="Helical" evidence="2">
    <location>
        <begin position="39"/>
        <end position="59"/>
    </location>
</feature>
<keyword evidence="4" id="KW-1185">Reference proteome</keyword>
<accession>A0ABQ0H2Q4</accession>
<comment type="caution">
    <text evidence="3">The sequence shown here is derived from an EMBL/GenBank/DDBJ whole genome shotgun (WGS) entry which is preliminary data.</text>
</comment>
<keyword evidence="2" id="KW-1133">Transmembrane helix</keyword>
<evidence type="ECO:0000256" key="2">
    <source>
        <dbReference type="SAM" id="Phobius"/>
    </source>
</evidence>
<feature type="compositionally biased region" description="Polar residues" evidence="1">
    <location>
        <begin position="359"/>
        <end position="369"/>
    </location>
</feature>
<name>A0ABQ0H2Q4_9HYPH</name>
<gene>
    <name evidence="3" type="ORF">PPNSA23_31470</name>
</gene>
<feature type="transmembrane region" description="Helical" evidence="2">
    <location>
        <begin position="6"/>
        <end position="27"/>
    </location>
</feature>
<protein>
    <submittedName>
        <fullName evidence="3">Uncharacterized protein</fullName>
    </submittedName>
</protein>
<dbReference type="EMBL" id="BAAFZP010000001">
    <property type="protein sequence ID" value="GAB1583204.1"/>
    <property type="molecule type" value="Genomic_DNA"/>
</dbReference>
<reference evidence="3 4" key="1">
    <citation type="submission" date="2024-10" db="EMBL/GenBank/DDBJ databases">
        <title>Isolation, draft genome sequencing and identification of Phyllobacterium sp. NSA23, isolated from leaf soil.</title>
        <authorList>
            <person name="Akita H."/>
        </authorList>
    </citation>
    <scope>NUCLEOTIDE SEQUENCE [LARGE SCALE GENOMIC DNA]</scope>
    <source>
        <strain evidence="3 4">NSA23</strain>
    </source>
</reference>
<proteinExistence type="predicted"/>
<sequence length="369" mass="40034">MLYLTEFHSVWLLLALLLGGIIGWLSFLQEKPGWSRAGWLNIGIPAFLIGLAVAAFKLLPGEAGYWLDLGLLFFGAYIIGCLFGSLLHGLFAGHAEPVAAVGTAAAGAPAATAIPARQAVQRVAPVPTGVSHPGKQPPTLALKDPADKDDLKLIKGIGPRNEAILNGLGIHTFRQIAAWTPEEAEWMGHHMAFPGRIERELWIDQAKVLSAGGETEHSRAVRAGLPASDKPMDHTDIAKLKSGLPQVLDRVEGEDRHEGRRPFGMVKPQGIADDLKLINGIGRQNEARLHGLGIWHFSQIAAWNRDNIDWIGSYLAFPGRIDREKWVDQARVLANGGTTEFAERVKRGEVASSEDDGSKGQNNIVRIKP</sequence>
<organism evidence="3 4">
    <name type="scientific">Phyllobacterium phragmitis</name>
    <dbReference type="NCBI Taxonomy" id="2670329"/>
    <lineage>
        <taxon>Bacteria</taxon>
        <taxon>Pseudomonadati</taxon>
        <taxon>Pseudomonadota</taxon>
        <taxon>Alphaproteobacteria</taxon>
        <taxon>Hyphomicrobiales</taxon>
        <taxon>Phyllobacteriaceae</taxon>
        <taxon>Phyllobacterium</taxon>
    </lineage>
</organism>
<feature type="transmembrane region" description="Helical" evidence="2">
    <location>
        <begin position="65"/>
        <end position="87"/>
    </location>
</feature>